<organism evidence="2 3">
    <name type="scientific">Natronobacterium haloterrestre</name>
    <name type="common">Halobiforma haloterrestris</name>
    <dbReference type="NCBI Taxonomy" id="148448"/>
    <lineage>
        <taxon>Archaea</taxon>
        <taxon>Methanobacteriati</taxon>
        <taxon>Methanobacteriota</taxon>
        <taxon>Stenosarchaea group</taxon>
        <taxon>Halobacteria</taxon>
        <taxon>Halobacteriales</taxon>
        <taxon>Natrialbaceae</taxon>
        <taxon>Natronobacterium</taxon>
    </lineage>
</organism>
<dbReference type="InterPro" id="IPR007742">
    <property type="entry name" value="NosD_dom"/>
</dbReference>
<name>A0A1I1CY37_NATHA</name>
<dbReference type="AlphaFoldDB" id="A0A1I1CY37"/>
<dbReference type="NCBIfam" id="TIGR04247">
    <property type="entry name" value="NosD_copper_fam"/>
    <property type="match status" value="1"/>
</dbReference>
<evidence type="ECO:0000313" key="2">
    <source>
        <dbReference type="EMBL" id="SFB67434.1"/>
    </source>
</evidence>
<dbReference type="InterPro" id="IPR011050">
    <property type="entry name" value="Pectin_lyase_fold/virulence"/>
</dbReference>
<dbReference type="OrthoDB" id="29186at2157"/>
<dbReference type="EMBL" id="FOKW01000001">
    <property type="protein sequence ID" value="SFB67434.1"/>
    <property type="molecule type" value="Genomic_DNA"/>
</dbReference>
<reference evidence="3" key="1">
    <citation type="submission" date="2016-10" db="EMBL/GenBank/DDBJ databases">
        <authorList>
            <person name="Varghese N."/>
            <person name="Submissions S."/>
        </authorList>
    </citation>
    <scope>NUCLEOTIDE SEQUENCE [LARGE SCALE GENOMIC DNA]</scope>
    <source>
        <strain evidence="3">DSM 13078</strain>
    </source>
</reference>
<dbReference type="SMART" id="SM00710">
    <property type="entry name" value="PbH1"/>
    <property type="match status" value="9"/>
</dbReference>
<feature type="domain" description="Carbohydrate-binding/sugar hydrolysis" evidence="1">
    <location>
        <begin position="228"/>
        <end position="391"/>
    </location>
</feature>
<dbReference type="InterPro" id="IPR022441">
    <property type="entry name" value="Para_beta_helix_rpt-2"/>
</dbReference>
<gene>
    <name evidence="2" type="ORF">SAMN05444422_10138</name>
</gene>
<dbReference type="InterPro" id="IPR006626">
    <property type="entry name" value="PbH1"/>
</dbReference>
<dbReference type="SUPFAM" id="SSF51126">
    <property type="entry name" value="Pectin lyase-like"/>
    <property type="match status" value="1"/>
</dbReference>
<dbReference type="Gene3D" id="2.160.20.10">
    <property type="entry name" value="Single-stranded right-handed beta-helix, Pectin lyase-like"/>
    <property type="match status" value="2"/>
</dbReference>
<sequence>MNERYFVLVAAVVLVVAVAGGIVAASDDGADDETVDDWRPDVPDVRDVEEPAGDGVATVDGQEFDSAQAAVDAAGAGDTVVLEGQFQERVTVDTPGVTLEAAERDGAVIDGGEEGTVVEIRADDVTLENVWIRNSGYDKNVDDSGVLVNGSDATLSALRLTDVAFGVWIGDVDGATVEDTLIAGREDVETSQRGNGIHLWETTDAELRNNSITTVRDGIYYQWAEGVHAEGNAMWDMRYGVHYMYSNDNVLEDNVAFDNDVGYALMVSYELTMRDNVAANNDGTSGHGILLKDVEDSTVVGNELVGNGNGLYVYNAQDNRLADNLVLENDVGVHITAGSSGEVVTGNSFVANDEAAFAETNSQTSWNDTDRGNYWADARPVDVDGDGLGDTRYRPAGTVERLVHERPQAAAFAESPAFDAVRMAESSFPVLESPGIVDQRPLAEPAHDNWRDYYEDHDH</sequence>
<dbReference type="InterPro" id="IPR012334">
    <property type="entry name" value="Pectin_lyas_fold"/>
</dbReference>
<dbReference type="Pfam" id="PF05048">
    <property type="entry name" value="NosD"/>
    <property type="match status" value="1"/>
</dbReference>
<feature type="domain" description="Carbohydrate-binding/sugar hydrolysis" evidence="1">
    <location>
        <begin position="75"/>
        <end position="222"/>
    </location>
</feature>
<accession>A0A1I1CY37</accession>
<protein>
    <submittedName>
        <fullName evidence="2">Nitrous oxidase accessory protein</fullName>
    </submittedName>
</protein>
<dbReference type="NCBIfam" id="TIGR03804">
    <property type="entry name" value="para_beta_helix"/>
    <property type="match status" value="2"/>
</dbReference>
<dbReference type="Proteomes" id="UP000199161">
    <property type="component" value="Unassembled WGS sequence"/>
</dbReference>
<proteinExistence type="predicted"/>
<evidence type="ECO:0000313" key="3">
    <source>
        <dbReference type="Proteomes" id="UP000199161"/>
    </source>
</evidence>
<dbReference type="InterPro" id="IPR026464">
    <property type="entry name" value="NosD_copper_fam"/>
</dbReference>
<dbReference type="RefSeq" id="WP_089784320.1">
    <property type="nucleotide sequence ID" value="NZ_FOKW01000001.1"/>
</dbReference>
<dbReference type="InterPro" id="IPR006633">
    <property type="entry name" value="Carb-bd_sugar_hydrolysis-dom"/>
</dbReference>
<keyword evidence="3" id="KW-1185">Reference proteome</keyword>
<evidence type="ECO:0000259" key="1">
    <source>
        <dbReference type="SMART" id="SM00722"/>
    </source>
</evidence>
<dbReference type="SMART" id="SM00722">
    <property type="entry name" value="CASH"/>
    <property type="match status" value="2"/>
</dbReference>